<dbReference type="Gene3D" id="1.10.357.10">
    <property type="entry name" value="Tetracycline Repressor, domain 2"/>
    <property type="match status" value="1"/>
</dbReference>
<feature type="DNA-binding region" description="H-T-H motif" evidence="2">
    <location>
        <begin position="24"/>
        <end position="43"/>
    </location>
</feature>
<dbReference type="InterPro" id="IPR025722">
    <property type="entry name" value="TetR"/>
</dbReference>
<evidence type="ECO:0000313" key="4">
    <source>
        <dbReference type="EMBL" id="MDM7860301.1"/>
    </source>
</evidence>
<evidence type="ECO:0000256" key="2">
    <source>
        <dbReference type="PROSITE-ProRule" id="PRU00335"/>
    </source>
</evidence>
<keyword evidence="1 2" id="KW-0238">DNA-binding</keyword>
<evidence type="ECO:0000259" key="3">
    <source>
        <dbReference type="PROSITE" id="PS50977"/>
    </source>
</evidence>
<dbReference type="InterPro" id="IPR001647">
    <property type="entry name" value="HTH_TetR"/>
</dbReference>
<evidence type="ECO:0000313" key="5">
    <source>
        <dbReference type="Proteomes" id="UP001234343"/>
    </source>
</evidence>
<dbReference type="EMBL" id="JAUCBP010000007">
    <property type="protein sequence ID" value="MDM7860301.1"/>
    <property type="molecule type" value="Genomic_DNA"/>
</dbReference>
<dbReference type="InterPro" id="IPR009057">
    <property type="entry name" value="Homeodomain-like_sf"/>
</dbReference>
<keyword evidence="5" id="KW-1185">Reference proteome</keyword>
<dbReference type="PANTHER" id="PTHR43479">
    <property type="entry name" value="ACREF/ENVCD OPERON REPRESSOR-RELATED"/>
    <property type="match status" value="1"/>
</dbReference>
<dbReference type="RefSeq" id="WP_289364606.1">
    <property type="nucleotide sequence ID" value="NZ_JAUCBP010000007.1"/>
</dbReference>
<dbReference type="Proteomes" id="UP001234343">
    <property type="component" value="Unassembled WGS sequence"/>
</dbReference>
<name>A0ABT7SVU6_9ALTE</name>
<dbReference type="Pfam" id="PF00440">
    <property type="entry name" value="TetR_N"/>
    <property type="match status" value="1"/>
</dbReference>
<accession>A0ABT7SVU6</accession>
<evidence type="ECO:0000256" key="1">
    <source>
        <dbReference type="ARBA" id="ARBA00023125"/>
    </source>
</evidence>
<dbReference type="Pfam" id="PF13972">
    <property type="entry name" value="TetR"/>
    <property type="match status" value="1"/>
</dbReference>
<comment type="caution">
    <text evidence="4">The sequence shown here is derived from an EMBL/GenBank/DDBJ whole genome shotgun (WGS) entry which is preliminary data.</text>
</comment>
<feature type="domain" description="HTH tetR-type" evidence="3">
    <location>
        <begin position="1"/>
        <end position="61"/>
    </location>
</feature>
<reference evidence="4 5" key="1">
    <citation type="submission" date="2023-06" db="EMBL/GenBank/DDBJ databases">
        <title>Alteromonas sp. ASW11-36 isolated from intertidal sand.</title>
        <authorList>
            <person name="Li Y."/>
        </authorList>
    </citation>
    <scope>NUCLEOTIDE SEQUENCE [LARGE SCALE GENOMIC DNA]</scope>
    <source>
        <strain evidence="4 5">ASW11-36</strain>
    </source>
</reference>
<gene>
    <name evidence="4" type="ORF">QTP81_06810</name>
</gene>
<dbReference type="InterPro" id="IPR050624">
    <property type="entry name" value="HTH-type_Tx_Regulator"/>
</dbReference>
<dbReference type="PANTHER" id="PTHR43479:SF12">
    <property type="entry name" value="TRANSCRIPTIONAL REGULATORY PROTEIN"/>
    <property type="match status" value="1"/>
</dbReference>
<proteinExistence type="predicted"/>
<dbReference type="PROSITE" id="PS50977">
    <property type="entry name" value="HTH_TETR_2"/>
    <property type="match status" value="1"/>
</dbReference>
<dbReference type="SUPFAM" id="SSF46689">
    <property type="entry name" value="Homeodomain-like"/>
    <property type="match status" value="1"/>
</dbReference>
<dbReference type="PRINTS" id="PR00455">
    <property type="entry name" value="HTHTETR"/>
</dbReference>
<protein>
    <submittedName>
        <fullName evidence="4">TetR/AcrR family transcriptional regulator</fullName>
    </submittedName>
</protein>
<organism evidence="4 5">
    <name type="scientific">Alteromonas arenosi</name>
    <dbReference type="NCBI Taxonomy" id="3055817"/>
    <lineage>
        <taxon>Bacteria</taxon>
        <taxon>Pseudomonadati</taxon>
        <taxon>Pseudomonadota</taxon>
        <taxon>Gammaproteobacteria</taxon>
        <taxon>Alteromonadales</taxon>
        <taxon>Alteromonadaceae</taxon>
        <taxon>Alteromonas/Salinimonas group</taxon>
        <taxon>Alteromonas</taxon>
    </lineage>
</organism>
<sequence length="213" mass="24924">MKTAERVLATSLELFNYHGESSVTSVDIANEMDISPGNLYYHFKGKELIVDALFDIHTHQFDRLLDVQNIDKLTLEEYFYYLYLLLEHIHLYRFLYRSPMDLMEKYPKVAKNLVRLVKRLEAKLESVLTLAQQRELLSLTDNELKSLVEMMSLTIVQSSQYYQMKGDVDDDHQIYSTLALLLTLLTPRMRVPVENLTELQQQLSLHAFTRGNT</sequence>